<evidence type="ECO:0000313" key="3">
    <source>
        <dbReference type="Proteomes" id="UP001443914"/>
    </source>
</evidence>
<dbReference type="EMBL" id="JBDFQZ010000010">
    <property type="protein sequence ID" value="KAK9682119.1"/>
    <property type="molecule type" value="Genomic_DNA"/>
</dbReference>
<dbReference type="Proteomes" id="UP001443914">
    <property type="component" value="Unassembled WGS sequence"/>
</dbReference>
<dbReference type="PANTHER" id="PTHR34835:SF90">
    <property type="entry name" value="AMINOTRANSFERASE-LIKE PLANT MOBILE DOMAIN-CONTAINING PROTEIN"/>
    <property type="match status" value="1"/>
</dbReference>
<organism evidence="2 3">
    <name type="scientific">Saponaria officinalis</name>
    <name type="common">Common soapwort</name>
    <name type="synonym">Lychnis saponaria</name>
    <dbReference type="NCBI Taxonomy" id="3572"/>
    <lineage>
        <taxon>Eukaryota</taxon>
        <taxon>Viridiplantae</taxon>
        <taxon>Streptophyta</taxon>
        <taxon>Embryophyta</taxon>
        <taxon>Tracheophyta</taxon>
        <taxon>Spermatophyta</taxon>
        <taxon>Magnoliopsida</taxon>
        <taxon>eudicotyledons</taxon>
        <taxon>Gunneridae</taxon>
        <taxon>Pentapetalae</taxon>
        <taxon>Caryophyllales</taxon>
        <taxon>Caryophyllaceae</taxon>
        <taxon>Caryophylleae</taxon>
        <taxon>Saponaria</taxon>
    </lineage>
</organism>
<protein>
    <recommendedName>
        <fullName evidence="4">Aminotransferase-like plant mobile domain-containing protein</fullName>
    </recommendedName>
</protein>
<gene>
    <name evidence="2" type="ORF">RND81_10G051900</name>
</gene>
<reference evidence="2" key="1">
    <citation type="submission" date="2024-03" db="EMBL/GenBank/DDBJ databases">
        <title>WGS assembly of Saponaria officinalis var. Norfolk2.</title>
        <authorList>
            <person name="Jenkins J."/>
            <person name="Shu S."/>
            <person name="Grimwood J."/>
            <person name="Barry K."/>
            <person name="Goodstein D."/>
            <person name="Schmutz J."/>
            <person name="Leebens-Mack J."/>
            <person name="Osbourn A."/>
        </authorList>
    </citation>
    <scope>NUCLEOTIDE SEQUENCE [LARGE SCALE GENOMIC DNA]</scope>
    <source>
        <strain evidence="2">JIC</strain>
    </source>
</reference>
<name>A0AAW1HYW3_SAPOF</name>
<keyword evidence="3" id="KW-1185">Reference proteome</keyword>
<proteinExistence type="predicted"/>
<dbReference type="AlphaFoldDB" id="A0AAW1HYW3"/>
<comment type="caution">
    <text evidence="2">The sequence shown here is derived from an EMBL/GenBank/DDBJ whole genome shotgun (WGS) entry which is preliminary data.</text>
</comment>
<evidence type="ECO:0008006" key="4">
    <source>
        <dbReference type="Google" id="ProtNLM"/>
    </source>
</evidence>
<evidence type="ECO:0000313" key="2">
    <source>
        <dbReference type="EMBL" id="KAK9682119.1"/>
    </source>
</evidence>
<dbReference type="PANTHER" id="PTHR34835">
    <property type="entry name" value="OS07G0283600 PROTEIN-RELATED"/>
    <property type="match status" value="1"/>
</dbReference>
<feature type="region of interest" description="Disordered" evidence="1">
    <location>
        <begin position="263"/>
        <end position="283"/>
    </location>
</feature>
<accession>A0AAW1HYW3</accession>
<evidence type="ECO:0000256" key="1">
    <source>
        <dbReference type="SAM" id="MobiDB-lite"/>
    </source>
</evidence>
<sequence length="283" mass="32281">MSPKLMFYSVQCLSYAQWKTIEEIRFGGVVWLRVSQIPMLLASWLLSNYEPAKNCLTLPGGKELHLRVADVHATLGFPMGSKEVQLAKSLNDSDEFSRFYNSWRHQFPSTSGFVSTKTLAHHLVNQEDGGDIFKINWVVLVVSLLIKNTQKPNANFHVLKSLMSVDEVPEYNWCEFMLKSLHIGQKSWVKENKKGYVTGPLLFLMLVYVDRVVHETRYVNRDYFTVVGWTTLHLNAREKAGKSYGTFGIGSIEDIMTEVIDTSSPNVSEQQPSSSRRPQEIKV</sequence>